<name>A0A1J8QCK9_9AGAM</name>
<keyword evidence="2" id="KW-1185">Reference proteome</keyword>
<protein>
    <submittedName>
        <fullName evidence="1">Uncharacterized protein</fullName>
    </submittedName>
</protein>
<gene>
    <name evidence="1" type="ORF">AZE42_14137</name>
</gene>
<organism evidence="1 2">
    <name type="scientific">Rhizopogon vesiculosus</name>
    <dbReference type="NCBI Taxonomy" id="180088"/>
    <lineage>
        <taxon>Eukaryota</taxon>
        <taxon>Fungi</taxon>
        <taxon>Dikarya</taxon>
        <taxon>Basidiomycota</taxon>
        <taxon>Agaricomycotina</taxon>
        <taxon>Agaricomycetes</taxon>
        <taxon>Agaricomycetidae</taxon>
        <taxon>Boletales</taxon>
        <taxon>Suillineae</taxon>
        <taxon>Rhizopogonaceae</taxon>
        <taxon>Rhizopogon</taxon>
    </lineage>
</organism>
<evidence type="ECO:0000313" key="1">
    <source>
        <dbReference type="EMBL" id="OJA19390.1"/>
    </source>
</evidence>
<dbReference type="AlphaFoldDB" id="A0A1J8QCK9"/>
<dbReference type="Proteomes" id="UP000183567">
    <property type="component" value="Unassembled WGS sequence"/>
</dbReference>
<sequence length="22" mass="2618">MIFLLQQWSGQNSHLLLTRQGF</sequence>
<dbReference type="EMBL" id="LVVM01001066">
    <property type="protein sequence ID" value="OJA19390.1"/>
    <property type="molecule type" value="Genomic_DNA"/>
</dbReference>
<reference evidence="1 2" key="1">
    <citation type="submission" date="2016-03" db="EMBL/GenBank/DDBJ databases">
        <title>Comparative genomics of the ectomycorrhizal sister species Rhizopogon vinicolor and Rhizopogon vesiculosus (Basidiomycota: Boletales) reveals a divergence of the mating type B locus.</title>
        <authorList>
            <person name="Mujic A.B."/>
            <person name="Kuo A."/>
            <person name="Tritt A."/>
            <person name="Lipzen A."/>
            <person name="Chen C."/>
            <person name="Johnson J."/>
            <person name="Sharma A."/>
            <person name="Barry K."/>
            <person name="Grigoriev I.V."/>
            <person name="Spatafora J.W."/>
        </authorList>
    </citation>
    <scope>NUCLEOTIDE SEQUENCE [LARGE SCALE GENOMIC DNA]</scope>
    <source>
        <strain evidence="1 2">AM-OR11-056</strain>
    </source>
</reference>
<proteinExistence type="predicted"/>
<comment type="caution">
    <text evidence="1">The sequence shown here is derived from an EMBL/GenBank/DDBJ whole genome shotgun (WGS) entry which is preliminary data.</text>
</comment>
<accession>A0A1J8QCK9</accession>
<evidence type="ECO:0000313" key="2">
    <source>
        <dbReference type="Proteomes" id="UP000183567"/>
    </source>
</evidence>